<organism evidence="2 3">
    <name type="scientific">Streptomyces olivaceiscleroticus</name>
    <dbReference type="NCBI Taxonomy" id="68245"/>
    <lineage>
        <taxon>Bacteria</taxon>
        <taxon>Bacillati</taxon>
        <taxon>Actinomycetota</taxon>
        <taxon>Actinomycetes</taxon>
        <taxon>Kitasatosporales</taxon>
        <taxon>Streptomycetaceae</taxon>
        <taxon>Streptomyces</taxon>
    </lineage>
</organism>
<dbReference type="EMBL" id="BAAABY010000029">
    <property type="protein sequence ID" value="GAA0472374.1"/>
    <property type="molecule type" value="Genomic_DNA"/>
</dbReference>
<feature type="region of interest" description="Disordered" evidence="1">
    <location>
        <begin position="90"/>
        <end position="113"/>
    </location>
</feature>
<proteinExistence type="predicted"/>
<dbReference type="Proteomes" id="UP001500909">
    <property type="component" value="Unassembled WGS sequence"/>
</dbReference>
<gene>
    <name evidence="2" type="ORF">GCM10010361_40700</name>
</gene>
<sequence>MAGCVPPRPGGTAGTPAPRAERLAKTGAPRRSFGPVPDACQGRYRSDTRRACRTCRTGSTSATAVRAYGGFEAQKARRTWCSIRHWAQQAAGSPGPAARPSLGTPLPVPAPPV</sequence>
<protein>
    <submittedName>
        <fullName evidence="2">Uncharacterized protein</fullName>
    </submittedName>
</protein>
<name>A0ABN1ABH5_9ACTN</name>
<evidence type="ECO:0000256" key="1">
    <source>
        <dbReference type="SAM" id="MobiDB-lite"/>
    </source>
</evidence>
<feature type="region of interest" description="Disordered" evidence="1">
    <location>
        <begin position="1"/>
        <end position="40"/>
    </location>
</feature>
<evidence type="ECO:0000313" key="3">
    <source>
        <dbReference type="Proteomes" id="UP001500909"/>
    </source>
</evidence>
<evidence type="ECO:0000313" key="2">
    <source>
        <dbReference type="EMBL" id="GAA0472374.1"/>
    </source>
</evidence>
<keyword evidence="3" id="KW-1185">Reference proteome</keyword>
<comment type="caution">
    <text evidence="2">The sequence shown here is derived from an EMBL/GenBank/DDBJ whole genome shotgun (WGS) entry which is preliminary data.</text>
</comment>
<reference evidence="2 3" key="1">
    <citation type="journal article" date="2019" name="Int. J. Syst. Evol. Microbiol.">
        <title>The Global Catalogue of Microorganisms (GCM) 10K type strain sequencing project: providing services to taxonomists for standard genome sequencing and annotation.</title>
        <authorList>
            <consortium name="The Broad Institute Genomics Platform"/>
            <consortium name="The Broad Institute Genome Sequencing Center for Infectious Disease"/>
            <person name="Wu L."/>
            <person name="Ma J."/>
        </authorList>
    </citation>
    <scope>NUCLEOTIDE SEQUENCE [LARGE SCALE GENOMIC DNA]</scope>
    <source>
        <strain evidence="2 3">JCM 4805</strain>
    </source>
</reference>
<accession>A0ABN1ABH5</accession>
<feature type="compositionally biased region" description="Low complexity" evidence="1">
    <location>
        <begin position="90"/>
        <end position="101"/>
    </location>
</feature>